<dbReference type="Pfam" id="PF05305">
    <property type="entry name" value="DUF732"/>
    <property type="match status" value="1"/>
</dbReference>
<feature type="signal peptide" evidence="1">
    <location>
        <begin position="1"/>
        <end position="24"/>
    </location>
</feature>
<dbReference type="EMBL" id="OY726394">
    <property type="protein sequence ID" value="CAJ1506108.1"/>
    <property type="molecule type" value="Genomic_DNA"/>
</dbReference>
<dbReference type="RefSeq" id="WP_308474505.1">
    <property type="nucleotide sequence ID" value="NZ_OY726394.1"/>
</dbReference>
<name>A0ABM9LWY1_9MYCO</name>
<dbReference type="InterPro" id="IPR007969">
    <property type="entry name" value="DUF732"/>
</dbReference>
<evidence type="ECO:0000313" key="3">
    <source>
        <dbReference type="EMBL" id="CAJ1506108.1"/>
    </source>
</evidence>
<organism evidence="3 4">
    <name type="scientific">[Mycobacterium] kokjensenii</name>
    <dbReference type="NCBI Taxonomy" id="3064287"/>
    <lineage>
        <taxon>Bacteria</taxon>
        <taxon>Bacillati</taxon>
        <taxon>Actinomycetota</taxon>
        <taxon>Actinomycetes</taxon>
        <taxon>Mycobacteriales</taxon>
        <taxon>Mycobacteriaceae</taxon>
        <taxon>Mycolicibacter</taxon>
    </lineage>
</organism>
<feature type="domain" description="DUF732" evidence="2">
    <location>
        <begin position="34"/>
        <end position="104"/>
    </location>
</feature>
<feature type="chain" id="PRO_5045708119" evidence="1">
    <location>
        <begin position="25"/>
        <end position="109"/>
    </location>
</feature>
<gene>
    <name evidence="3" type="ORF">MU0083_003863</name>
</gene>
<dbReference type="PROSITE" id="PS51257">
    <property type="entry name" value="PROKAR_LIPOPROTEIN"/>
    <property type="match status" value="1"/>
</dbReference>
<sequence>MRTRRILSVVGVVAAIGCAAPASADPAPVDTVSADAAFLASLRAAGLNFDDDGQVIAAGHAVCNLIDNGETGLHVVRRAKTDNPGLTMDGAAQFTALAANAYCPHQLTK</sequence>
<proteinExistence type="predicted"/>
<keyword evidence="4" id="KW-1185">Reference proteome</keyword>
<dbReference type="Proteomes" id="UP001190336">
    <property type="component" value="Chromosome"/>
</dbReference>
<accession>A0ABM9LWY1</accession>
<evidence type="ECO:0000259" key="2">
    <source>
        <dbReference type="Pfam" id="PF05305"/>
    </source>
</evidence>
<evidence type="ECO:0000256" key="1">
    <source>
        <dbReference type="SAM" id="SignalP"/>
    </source>
</evidence>
<evidence type="ECO:0000313" key="4">
    <source>
        <dbReference type="Proteomes" id="UP001190336"/>
    </source>
</evidence>
<reference evidence="3 4" key="1">
    <citation type="submission" date="2023-08" db="EMBL/GenBank/DDBJ databases">
        <authorList>
            <person name="Folkvardsen B D."/>
            <person name="Norman A."/>
        </authorList>
    </citation>
    <scope>NUCLEOTIDE SEQUENCE [LARGE SCALE GENOMIC DNA]</scope>
    <source>
        <strain evidence="3 4">Mu0083</strain>
    </source>
</reference>
<protein>
    <submittedName>
        <fullName evidence="3">DUF732 domain-containing protein</fullName>
    </submittedName>
</protein>
<keyword evidence="1" id="KW-0732">Signal</keyword>